<dbReference type="Proteomes" id="UP000300237">
    <property type="component" value="Chromosome"/>
</dbReference>
<evidence type="ECO:0000313" key="9">
    <source>
        <dbReference type="EMBL" id="VCU51757.1"/>
    </source>
</evidence>
<evidence type="ECO:0000313" key="8">
    <source>
        <dbReference type="EMBL" id="REQ56796.1"/>
    </source>
</evidence>
<protein>
    <submittedName>
        <fullName evidence="6">DUF2510 domain-containing protein</fullName>
    </submittedName>
    <submittedName>
        <fullName evidence="4">Transmembrane protein</fullName>
    </submittedName>
</protein>
<accession>A0A045J7L9</accession>
<reference evidence="7 12" key="5">
    <citation type="submission" date="2017-02" db="EMBL/GenBank/DDBJ databases">
        <title>Protein polymorphisms may explain contrasting epidemiological fitness of two variants of a multidrug-resistant Mycobacterium tuberculosis strain.</title>
        <authorList>
            <person name="Bigi M.M."/>
            <person name="Lopez B."/>
            <person name="Blanco F.C."/>
            <person name="Sasiain M.C."/>
            <person name="De La Barrera S."/>
            <person name="Ritacco V."/>
            <person name="Bigi F."/>
            <person name="Soria M.A."/>
        </authorList>
    </citation>
    <scope>NUCLEOTIDE SEQUENCE [LARGE SCALE GENOMIC DNA]</scope>
    <source>
        <strain evidence="7 12">6548</strain>
    </source>
</reference>
<evidence type="ECO:0000313" key="11">
    <source>
        <dbReference type="Proteomes" id="UP000050164"/>
    </source>
</evidence>
<evidence type="ECO:0000313" key="6">
    <source>
        <dbReference type="EMBL" id="MBP0685065.1"/>
    </source>
</evidence>
<evidence type="ECO:0000313" key="15">
    <source>
        <dbReference type="Proteomes" id="UP000671119"/>
    </source>
</evidence>
<reference evidence="5 10" key="2">
    <citation type="submission" date="2015-03" db="EMBL/GenBank/DDBJ databases">
        <authorList>
            <consortium name="Pathogen Informatics"/>
            <person name="Murphy D."/>
        </authorList>
    </citation>
    <scope>NUCLEOTIDE SEQUENCE [LARGE SCALE GENOMIC DNA]</scope>
    <source>
        <strain evidence="5 10">0268S</strain>
    </source>
</reference>
<reference evidence="9 14" key="7">
    <citation type="submission" date="2018-08" db="EMBL/GenBank/DDBJ databases">
        <authorList>
            <person name="Fokvardsen B D."/>
            <person name="Norman A."/>
        </authorList>
    </citation>
    <scope>NUCLEOTIDE SEQUENCE [LARGE SCALE GENOMIC DNA]</scope>
    <source>
        <strain evidence="9 14">DKC2</strain>
    </source>
</reference>
<reference evidence="4 11" key="1">
    <citation type="submission" date="2015-03" db="EMBL/GenBank/DDBJ databases">
        <authorList>
            <consortium name="Pathogen Informatics"/>
        </authorList>
    </citation>
    <scope>NUCLEOTIDE SEQUENCE [LARGE SCALE GENOMIC DNA]</scope>
    <source>
        <strain evidence="4 11">Bir 185</strain>
    </source>
</reference>
<proteinExistence type="predicted"/>
<dbReference type="Proteomes" id="UP000256381">
    <property type="component" value="Unassembled WGS sequence"/>
</dbReference>
<evidence type="ECO:0000313" key="5">
    <source>
        <dbReference type="EMBL" id="CLW96554.1"/>
    </source>
</evidence>
<evidence type="ECO:0000313" key="7">
    <source>
        <dbReference type="EMBL" id="OMH61400.1"/>
    </source>
</evidence>
<dbReference type="EMBL" id="QTBD01000027">
    <property type="protein sequence ID" value="REQ56796.1"/>
    <property type="molecule type" value="Genomic_DNA"/>
</dbReference>
<evidence type="ECO:0000313" key="12">
    <source>
        <dbReference type="Proteomes" id="UP000189452"/>
    </source>
</evidence>
<dbReference type="OMA" id="FNWIALI"/>
<evidence type="ECO:0000313" key="4">
    <source>
        <dbReference type="EMBL" id="CKR17326.1"/>
    </source>
</evidence>
<gene>
    <name evidence="7" type="ORF">A4S10_03591</name>
    <name evidence="9" type="ORF">DKC2_3667</name>
    <name evidence="8" type="ORF">DSJ38_01910</name>
    <name evidence="4" type="ORF">ERS027659_00852</name>
    <name evidence="5" type="ORF">ERS094118_03720</name>
    <name evidence="6" type="ORF">J8J21_18515</name>
</gene>
<reference evidence="6 15" key="8">
    <citation type="submission" date="2021-03" db="EMBL/GenBank/DDBJ databases">
        <title>Whole Genome Sequencing of Mycobacterium tuberculosis clinical isolates from Arunachal Pradesh, India.</title>
        <authorList>
            <person name="Singh S."/>
            <person name="Mudliar S.R."/>
            <person name="Kulsum U."/>
            <person name="Rufai S.B."/>
            <person name="Singh P.K."/>
            <person name="Umpo M."/>
            <person name="Nyori M."/>
        </authorList>
    </citation>
    <scope>NUCLEOTIDE SEQUENCE [LARGE SCALE GENOMIC DNA]</scope>
    <source>
        <strain evidence="6 15">OMICS/BPL/0142/20/SP</strain>
    </source>
</reference>
<dbReference type="EMBL" id="CNFT01000131">
    <property type="protein sequence ID" value="CKR17326.1"/>
    <property type="molecule type" value="Genomic_DNA"/>
</dbReference>
<evidence type="ECO:0000313" key="14">
    <source>
        <dbReference type="Proteomes" id="UP000300237"/>
    </source>
</evidence>
<dbReference type="EMBL" id="JAGIZI010000038">
    <property type="protein sequence ID" value="MBP0685065.1"/>
    <property type="molecule type" value="Genomic_DNA"/>
</dbReference>
<evidence type="ECO:0000259" key="3">
    <source>
        <dbReference type="Pfam" id="PF10708"/>
    </source>
</evidence>
<dbReference type="RefSeq" id="WP_003900057.1">
    <property type="nucleotide sequence ID" value="NZ_AP017901.1"/>
</dbReference>
<dbReference type="GeneID" id="45427427"/>
<dbReference type="Proteomes" id="UP000189452">
    <property type="component" value="Chromosome"/>
</dbReference>
<evidence type="ECO:0000313" key="13">
    <source>
        <dbReference type="Proteomes" id="UP000256381"/>
    </source>
</evidence>
<feature type="domain" description="DUF2510" evidence="3">
    <location>
        <begin position="129"/>
        <end position="156"/>
    </location>
</feature>
<dbReference type="Proteomes" id="UP000671119">
    <property type="component" value="Unassembled WGS sequence"/>
</dbReference>
<feature type="region of interest" description="Disordered" evidence="1">
    <location>
        <begin position="1"/>
        <end position="23"/>
    </location>
</feature>
<keyword evidence="2" id="KW-1133">Transmembrane helix</keyword>
<dbReference type="Proteomes" id="UP000050164">
    <property type="component" value="Unassembled WGS sequence"/>
</dbReference>
<evidence type="ECO:0000313" key="10">
    <source>
        <dbReference type="Proteomes" id="UP000050139"/>
    </source>
</evidence>
<name>A0A045J7L9_MYCTX</name>
<dbReference type="EMBL" id="LR027516">
    <property type="protein sequence ID" value="VCU51757.1"/>
    <property type="molecule type" value="Genomic_DNA"/>
</dbReference>
<feature type="transmembrane region" description="Helical" evidence="2">
    <location>
        <begin position="75"/>
        <end position="92"/>
    </location>
</feature>
<dbReference type="EMBL" id="LWDQ01000001">
    <property type="protein sequence ID" value="OMH61400.1"/>
    <property type="molecule type" value="Genomic_DNA"/>
</dbReference>
<keyword evidence="2" id="KW-0472">Membrane</keyword>
<sequence length="158" mass="17877">MVGRAVPSPNRRYRRVWPPRTKGQHLSNPYAQHQLKLIRHTGALILWQQRTYVVSGTREQCEAAYKSAQTYNLLVGWWSLVSLLAMNWIALISNFNAIRRVRAAADGASVPHGPHAIAHPAVPRGPIPAGWYPDPSGAGLRYWDGATWTHWTHPPRHR</sequence>
<dbReference type="EMBL" id="COPH01000038">
    <property type="protein sequence ID" value="CLW96554.1"/>
    <property type="molecule type" value="Genomic_DNA"/>
</dbReference>
<reference evidence="8 13" key="4">
    <citation type="journal article" date="2017" name="N. Engl. J. Med.">
        <title>Transmission of Extensively Drug-Resistant Tuberculosis in South Africa.</title>
        <authorList>
            <person name="Shah N.S."/>
            <person name="Auld S.C."/>
            <person name="Brust J.C."/>
            <person name="Mathema B."/>
            <person name="Ismail N."/>
            <person name="Moodley P."/>
            <person name="Mlisana K."/>
            <person name="Allana S."/>
            <person name="Campbell A."/>
            <person name="Mthiyane T."/>
            <person name="Morris N."/>
            <person name="Mpangase P."/>
            <person name="van der Meulen H."/>
            <person name="Omar S.V."/>
            <person name="Brown T.S."/>
            <person name="Narechania A."/>
            <person name="Shaskina E."/>
            <person name="Kapwata T."/>
            <person name="Kreiswirth B."/>
            <person name="Gandhi N.R."/>
        </authorList>
    </citation>
    <scope>NUCLEOTIDE SEQUENCE [LARGE SCALE GENOMIC DNA]</scope>
    <source>
        <strain evidence="8 13">32301_S10</strain>
    </source>
</reference>
<dbReference type="AlphaFoldDB" id="A0A045J7L9"/>
<dbReference type="Proteomes" id="UP000050139">
    <property type="component" value="Unassembled WGS sequence"/>
</dbReference>
<organism evidence="7 12">
    <name type="scientific">Mycobacterium tuberculosis</name>
    <dbReference type="NCBI Taxonomy" id="1773"/>
    <lineage>
        <taxon>Bacteria</taxon>
        <taxon>Bacillati</taxon>
        <taxon>Actinomycetota</taxon>
        <taxon>Actinomycetes</taxon>
        <taxon>Mycobacteriales</taxon>
        <taxon>Mycobacteriaceae</taxon>
        <taxon>Mycobacterium</taxon>
        <taxon>Mycobacterium tuberculosis complex</taxon>
    </lineage>
</organism>
<keyword evidence="2 4" id="KW-0812">Transmembrane</keyword>
<evidence type="ECO:0000256" key="2">
    <source>
        <dbReference type="SAM" id="Phobius"/>
    </source>
</evidence>
<dbReference type="Pfam" id="PF10708">
    <property type="entry name" value="DUF2510"/>
    <property type="match status" value="1"/>
</dbReference>
<dbReference type="InterPro" id="IPR018929">
    <property type="entry name" value="DUF2510"/>
</dbReference>
<reference evidence="7 12" key="3">
    <citation type="submission" date="2016-04" db="EMBL/GenBank/DDBJ databases">
        <authorList>
            <person name="Bigi M."/>
            <person name="Bigi F."/>
            <person name="Soria M.A."/>
        </authorList>
    </citation>
    <scope>NUCLEOTIDE SEQUENCE [LARGE SCALE GENOMIC DNA]</scope>
    <source>
        <strain evidence="7 12">6548</strain>
    </source>
</reference>
<evidence type="ECO:0000256" key="1">
    <source>
        <dbReference type="SAM" id="MobiDB-lite"/>
    </source>
</evidence>
<reference evidence="8" key="6">
    <citation type="submission" date="2018-07" db="EMBL/GenBank/DDBJ databases">
        <authorList>
            <person name="Shah S."/>
            <person name="Brown T."/>
            <person name="Auld S."/>
            <person name="Bratton K."/>
            <person name="Narechania A."/>
            <person name="Mathema B."/>
            <person name="Gandhi N."/>
        </authorList>
    </citation>
    <scope>NUCLEOTIDE SEQUENCE</scope>
    <source>
        <strain evidence="8">32301_S10</strain>
    </source>
</reference>